<proteinExistence type="predicted"/>
<keyword evidence="4" id="KW-1133">Transmembrane helix</keyword>
<evidence type="ECO:0000256" key="2">
    <source>
        <dbReference type="ARBA" id="ARBA00023125"/>
    </source>
</evidence>
<reference evidence="6" key="1">
    <citation type="submission" date="2022-10" db="EMBL/GenBank/DDBJ databases">
        <title>Comparative genomic analysis of Cohnella hashimotonis sp. nov., isolated from the International Space Station.</title>
        <authorList>
            <person name="Simpson A."/>
            <person name="Venkateswaran K."/>
        </authorList>
    </citation>
    <scope>NUCLEOTIDE SEQUENCE</scope>
    <source>
        <strain evidence="6">DSM 28161</strain>
    </source>
</reference>
<dbReference type="Pfam" id="PF12833">
    <property type="entry name" value="HTH_18"/>
    <property type="match status" value="1"/>
</dbReference>
<dbReference type="InterPro" id="IPR018062">
    <property type="entry name" value="HTH_AraC-typ_CS"/>
</dbReference>
<keyword evidence="3" id="KW-0804">Transcription</keyword>
<organism evidence="6 7">
    <name type="scientific">Cohnella rhizosphaerae</name>
    <dbReference type="NCBI Taxonomy" id="1457232"/>
    <lineage>
        <taxon>Bacteria</taxon>
        <taxon>Bacillati</taxon>
        <taxon>Bacillota</taxon>
        <taxon>Bacilli</taxon>
        <taxon>Bacillales</taxon>
        <taxon>Paenibacillaceae</taxon>
        <taxon>Cohnella</taxon>
    </lineage>
</organism>
<dbReference type="PROSITE" id="PS00041">
    <property type="entry name" value="HTH_ARAC_FAMILY_1"/>
    <property type="match status" value="1"/>
</dbReference>
<dbReference type="Gene3D" id="1.10.10.60">
    <property type="entry name" value="Homeodomain-like"/>
    <property type="match status" value="2"/>
</dbReference>
<evidence type="ECO:0000313" key="7">
    <source>
        <dbReference type="Proteomes" id="UP001153404"/>
    </source>
</evidence>
<dbReference type="PRINTS" id="PR00032">
    <property type="entry name" value="HTHARAC"/>
</dbReference>
<dbReference type="RefSeq" id="WP_277531906.1">
    <property type="nucleotide sequence ID" value="NZ_JAPDIA010000003.1"/>
</dbReference>
<feature type="transmembrane region" description="Helical" evidence="4">
    <location>
        <begin position="89"/>
        <end position="117"/>
    </location>
</feature>
<keyword evidence="2" id="KW-0238">DNA-binding</keyword>
<name>A0A9X4QTD2_9BACL</name>
<keyword evidence="7" id="KW-1185">Reference proteome</keyword>
<dbReference type="InterPro" id="IPR041522">
    <property type="entry name" value="CdaR_GGDEF"/>
</dbReference>
<comment type="caution">
    <text evidence="6">The sequence shown here is derived from an EMBL/GenBank/DDBJ whole genome shotgun (WGS) entry which is preliminary data.</text>
</comment>
<evidence type="ECO:0000256" key="1">
    <source>
        <dbReference type="ARBA" id="ARBA00023015"/>
    </source>
</evidence>
<dbReference type="Pfam" id="PF17853">
    <property type="entry name" value="GGDEF_2"/>
    <property type="match status" value="1"/>
</dbReference>
<evidence type="ECO:0000313" key="6">
    <source>
        <dbReference type="EMBL" id="MDG0810208.1"/>
    </source>
</evidence>
<accession>A0A9X4QTD2</accession>
<dbReference type="InterPro" id="IPR020449">
    <property type="entry name" value="Tscrpt_reg_AraC-type_HTH"/>
</dbReference>
<dbReference type="PANTHER" id="PTHR43280">
    <property type="entry name" value="ARAC-FAMILY TRANSCRIPTIONAL REGULATOR"/>
    <property type="match status" value="1"/>
</dbReference>
<dbReference type="GO" id="GO:0043565">
    <property type="term" value="F:sequence-specific DNA binding"/>
    <property type="evidence" value="ECO:0007669"/>
    <property type="project" value="InterPro"/>
</dbReference>
<evidence type="ECO:0000256" key="4">
    <source>
        <dbReference type="SAM" id="Phobius"/>
    </source>
</evidence>
<dbReference type="GO" id="GO:0003700">
    <property type="term" value="F:DNA-binding transcription factor activity"/>
    <property type="evidence" value="ECO:0007669"/>
    <property type="project" value="InterPro"/>
</dbReference>
<keyword evidence="1" id="KW-0805">Transcription regulation</keyword>
<evidence type="ECO:0000256" key="3">
    <source>
        <dbReference type="ARBA" id="ARBA00023163"/>
    </source>
</evidence>
<dbReference type="InterPro" id="IPR018060">
    <property type="entry name" value="HTH_AraC"/>
</dbReference>
<dbReference type="AlphaFoldDB" id="A0A9X4QTD2"/>
<dbReference type="Proteomes" id="UP001153404">
    <property type="component" value="Unassembled WGS sequence"/>
</dbReference>
<evidence type="ECO:0000259" key="5">
    <source>
        <dbReference type="PROSITE" id="PS01124"/>
    </source>
</evidence>
<dbReference type="InterPro" id="IPR009057">
    <property type="entry name" value="Homeodomain-like_sf"/>
</dbReference>
<keyword evidence="4" id="KW-0812">Transmembrane</keyword>
<keyword evidence="4" id="KW-0472">Membrane</keyword>
<dbReference type="PROSITE" id="PS01124">
    <property type="entry name" value="HTH_ARAC_FAMILY_2"/>
    <property type="match status" value="1"/>
</dbReference>
<gene>
    <name evidence="6" type="ORF">OMP40_13285</name>
</gene>
<dbReference type="PANTHER" id="PTHR43280:SF2">
    <property type="entry name" value="HTH-TYPE TRANSCRIPTIONAL REGULATOR EXSA"/>
    <property type="match status" value="1"/>
</dbReference>
<dbReference type="SMART" id="SM00342">
    <property type="entry name" value="HTH_ARAC"/>
    <property type="match status" value="1"/>
</dbReference>
<protein>
    <submittedName>
        <fullName evidence="6">Helix-turn-helix domain-containing protein</fullName>
    </submittedName>
</protein>
<dbReference type="SUPFAM" id="SSF46689">
    <property type="entry name" value="Homeodomain-like"/>
    <property type="match status" value="1"/>
</dbReference>
<sequence>MTLTRSVSIFSGRYGLIVINVNAASLQQLVRDMYDASVTQLHLYDGAGQDLFHTDPADVAPKASKTLASESVSDYTGWRLVSEWNDGKWITFLLSLFNVWLVLGLLVCALALGWIVWMTRQNYRPIRNLVAQLERYSPGSGPVKDGDERYGGEFRYIHSMMENMIDQNSRFQLQLQQDLEVKRNFYLYGLLEGIRQVGPEEWAATADQHGMYPAFGKAFVVVLEIDRSAEWRRTYGQEEQDGWKKAVEAIVGGLTEQAAGCRVWMLWTMANQLAVMLMSEGDVPDEAMSALIGEWHARIRADLPFEMTIGLGEPATRPENIHDAYQEALAALQYKSIEGNNRILKHTGGPTGRGEVFRHLQRIDGIVDLLRLSDAKWRAEFRSLIRQMELDRASREDIGQVMNYLIFNLGRAVEGMSAEYRRLWSTDIMPALAKTLAEVEMMGDIAHAFFEALEAFEERVEQSRESRNQGVLIKEVKAYIESDFARPELSLDYLSDKFGISGKYLSRLFKEEFGLKFVDFLIDLRIRHAQQLLSETSLPVQEISERIGYSSPISFARTFKKIVGVPPIDYRKEKQG</sequence>
<dbReference type="EMBL" id="JAPDIA010000003">
    <property type="protein sequence ID" value="MDG0810208.1"/>
    <property type="molecule type" value="Genomic_DNA"/>
</dbReference>
<feature type="domain" description="HTH araC/xylS-type" evidence="5">
    <location>
        <begin position="474"/>
        <end position="573"/>
    </location>
</feature>